<dbReference type="CDD" id="cd03808">
    <property type="entry name" value="GT4_CapM-like"/>
    <property type="match status" value="1"/>
</dbReference>
<name>A0A348AI24_9FIRM</name>
<evidence type="ECO:0000313" key="2">
    <source>
        <dbReference type="EMBL" id="BBB90722.1"/>
    </source>
</evidence>
<dbReference type="InterPro" id="IPR028098">
    <property type="entry name" value="Glyco_trans_4-like_N"/>
</dbReference>
<dbReference type="EC" id="2.4.1.290" evidence="2"/>
<proteinExistence type="predicted"/>
<evidence type="ECO:0000259" key="1">
    <source>
        <dbReference type="Pfam" id="PF13439"/>
    </source>
</evidence>
<keyword evidence="3" id="KW-1185">Reference proteome</keyword>
<dbReference type="Pfam" id="PF13439">
    <property type="entry name" value="Glyco_transf_4"/>
    <property type="match status" value="1"/>
</dbReference>
<reference evidence="2 3" key="1">
    <citation type="journal article" date="2018" name="Int. J. Syst. Evol. Microbiol.">
        <title>Methylomusa anaerophila gen. nov., sp. nov., an anaerobic methanol-utilizing bacterium isolated from a microbial fuel cell.</title>
        <authorList>
            <person name="Amano N."/>
            <person name="Yamamuro A."/>
            <person name="Miyahara M."/>
            <person name="Kouzuma A."/>
            <person name="Abe T."/>
            <person name="Watanabe K."/>
        </authorList>
    </citation>
    <scope>NUCLEOTIDE SEQUENCE [LARGE SCALE GENOMIC DNA]</scope>
    <source>
        <strain evidence="2 3">MMFC1</strain>
    </source>
</reference>
<keyword evidence="2" id="KW-0808">Transferase</keyword>
<gene>
    <name evidence="2" type="primary">pglA</name>
    <name evidence="2" type="ORF">MAMMFC1_01383</name>
</gene>
<sequence>MKANHKPLILLAVTAPISMMFFKGQITHLQKAGFQVAVLCSPGWAPTEEVEYFPVAMERQIAVFKDFVSLIRIIKLLRTVKPDIVNAGTPKAGLLVGMAAFINHVPVRIYTCHGLRLETLTGLKRAILLATEYIAAFCAHKVVCVSDSLKRNFIKFRLAPSQKVAVIGAGSCNGINMERFVNSNAKTGRREKLQAELGIPPAATIIGFTGRFTKDKGIYELIAAYEQLKDNHAQLYLLLVGDYDADDPVAAELQHRIQQDPAIVVTGFVADAAPYYSLMEVLLLPTYREGLPTVVLEAAAAGKPVVAFAATGCVDAVVDGVTGLLVPVGDWQALANAAAKVLADRQQALLMGQQGQARIAAEFRQELVWENTAIFYQRTWQDKTGQRPTAERTVS</sequence>
<dbReference type="EMBL" id="AP018449">
    <property type="protein sequence ID" value="BBB90722.1"/>
    <property type="molecule type" value="Genomic_DNA"/>
</dbReference>
<dbReference type="KEGG" id="mana:MAMMFC1_01383"/>
<dbReference type="RefSeq" id="WP_324332274.1">
    <property type="nucleotide sequence ID" value="NZ_DAINIT010000006.1"/>
</dbReference>
<dbReference type="AlphaFoldDB" id="A0A348AI24"/>
<dbReference type="PANTHER" id="PTHR45947:SF15">
    <property type="entry name" value="TEICHURONIC ACID BIOSYNTHESIS GLYCOSYLTRANSFERASE TUAC-RELATED"/>
    <property type="match status" value="1"/>
</dbReference>
<keyword evidence="2" id="KW-0328">Glycosyltransferase</keyword>
<dbReference type="SUPFAM" id="SSF53756">
    <property type="entry name" value="UDP-Glycosyltransferase/glycogen phosphorylase"/>
    <property type="match status" value="1"/>
</dbReference>
<dbReference type="Proteomes" id="UP000276437">
    <property type="component" value="Chromosome"/>
</dbReference>
<protein>
    <submittedName>
        <fullName evidence="2">N,N'-diacetylbacillosaminyl-diphospho-undecaprenol alpha-1,3-N-acetylgalactosaminyltransferase</fullName>
        <ecNumber evidence="2">2.4.1.290</ecNumber>
    </submittedName>
</protein>
<dbReference type="Pfam" id="PF13692">
    <property type="entry name" value="Glyco_trans_1_4"/>
    <property type="match status" value="1"/>
</dbReference>
<dbReference type="InterPro" id="IPR050194">
    <property type="entry name" value="Glycosyltransferase_grp1"/>
</dbReference>
<dbReference type="PANTHER" id="PTHR45947">
    <property type="entry name" value="SULFOQUINOVOSYL TRANSFERASE SQD2"/>
    <property type="match status" value="1"/>
</dbReference>
<feature type="domain" description="Glycosyltransferase subfamily 4-like N-terminal" evidence="1">
    <location>
        <begin position="27"/>
        <end position="168"/>
    </location>
</feature>
<organism evidence="2 3">
    <name type="scientific">Methylomusa anaerophila</name>
    <dbReference type="NCBI Taxonomy" id="1930071"/>
    <lineage>
        <taxon>Bacteria</taxon>
        <taxon>Bacillati</taxon>
        <taxon>Bacillota</taxon>
        <taxon>Negativicutes</taxon>
        <taxon>Selenomonadales</taxon>
        <taxon>Sporomusaceae</taxon>
        <taxon>Methylomusa</taxon>
    </lineage>
</organism>
<evidence type="ECO:0000313" key="3">
    <source>
        <dbReference type="Proteomes" id="UP000276437"/>
    </source>
</evidence>
<accession>A0A348AI24</accession>
<dbReference type="GO" id="GO:0102335">
    <property type="term" value="F:N,N'-diacetylbacillosaminyl-diphospho-undecaprenol alpha-1,3-N-acetylgalactosaminyltransferase activity"/>
    <property type="evidence" value="ECO:0007669"/>
    <property type="project" value="UniProtKB-EC"/>
</dbReference>
<dbReference type="Gene3D" id="3.40.50.2000">
    <property type="entry name" value="Glycogen Phosphorylase B"/>
    <property type="match status" value="2"/>
</dbReference>